<dbReference type="EMBL" id="AZBU02000009">
    <property type="protein sequence ID" value="TKR64740.1"/>
    <property type="molecule type" value="Genomic_DNA"/>
</dbReference>
<gene>
    <name evidence="1" type="ORF">L596_025228</name>
</gene>
<dbReference type="Proteomes" id="UP000298663">
    <property type="component" value="Unassembled WGS sequence"/>
</dbReference>
<protein>
    <submittedName>
        <fullName evidence="1">Uncharacterized protein</fullName>
    </submittedName>
</protein>
<organism evidence="1 2">
    <name type="scientific">Steinernema carpocapsae</name>
    <name type="common">Entomopathogenic nematode</name>
    <dbReference type="NCBI Taxonomy" id="34508"/>
    <lineage>
        <taxon>Eukaryota</taxon>
        <taxon>Metazoa</taxon>
        <taxon>Ecdysozoa</taxon>
        <taxon>Nematoda</taxon>
        <taxon>Chromadorea</taxon>
        <taxon>Rhabditida</taxon>
        <taxon>Tylenchina</taxon>
        <taxon>Panagrolaimomorpha</taxon>
        <taxon>Strongyloidoidea</taxon>
        <taxon>Steinernematidae</taxon>
        <taxon>Steinernema</taxon>
    </lineage>
</organism>
<sequence length="83" mass="9603">MRPATVDPHIKYTPGNHFDLTQRISVKEGDRRKTLIGVVNGMKIYRSEYRPIENVIVFHLNCLKACTIAVVPKNFTMHSFFIK</sequence>
<proteinExistence type="predicted"/>
<accession>A0A4U5M767</accession>
<dbReference type="AlphaFoldDB" id="A0A4U5M767"/>
<reference evidence="1 2" key="2">
    <citation type="journal article" date="2019" name="G3 (Bethesda)">
        <title>Hybrid Assembly of the Genome of the Entomopathogenic Nematode Steinernema carpocapsae Identifies the X-Chromosome.</title>
        <authorList>
            <person name="Serra L."/>
            <person name="Macchietto M."/>
            <person name="Macias-Munoz A."/>
            <person name="McGill C.J."/>
            <person name="Rodriguez I.M."/>
            <person name="Rodriguez B."/>
            <person name="Murad R."/>
            <person name="Mortazavi A."/>
        </authorList>
    </citation>
    <scope>NUCLEOTIDE SEQUENCE [LARGE SCALE GENOMIC DNA]</scope>
    <source>
        <strain evidence="1 2">ALL</strain>
    </source>
</reference>
<keyword evidence="2" id="KW-1185">Reference proteome</keyword>
<comment type="caution">
    <text evidence="1">The sequence shown here is derived from an EMBL/GenBank/DDBJ whole genome shotgun (WGS) entry which is preliminary data.</text>
</comment>
<name>A0A4U5M767_STECR</name>
<evidence type="ECO:0000313" key="2">
    <source>
        <dbReference type="Proteomes" id="UP000298663"/>
    </source>
</evidence>
<reference evidence="1 2" key="1">
    <citation type="journal article" date="2015" name="Genome Biol.">
        <title>Comparative genomics of Steinernema reveals deeply conserved gene regulatory networks.</title>
        <authorList>
            <person name="Dillman A.R."/>
            <person name="Macchietto M."/>
            <person name="Porter C.F."/>
            <person name="Rogers A."/>
            <person name="Williams B."/>
            <person name="Antoshechkin I."/>
            <person name="Lee M.M."/>
            <person name="Goodwin Z."/>
            <person name="Lu X."/>
            <person name="Lewis E.E."/>
            <person name="Goodrich-Blair H."/>
            <person name="Stock S.P."/>
            <person name="Adams B.J."/>
            <person name="Sternberg P.W."/>
            <person name="Mortazavi A."/>
        </authorList>
    </citation>
    <scope>NUCLEOTIDE SEQUENCE [LARGE SCALE GENOMIC DNA]</scope>
    <source>
        <strain evidence="1 2">ALL</strain>
    </source>
</reference>
<evidence type="ECO:0000313" key="1">
    <source>
        <dbReference type="EMBL" id="TKR64740.1"/>
    </source>
</evidence>